<dbReference type="EMBL" id="SOZD01000005">
    <property type="protein sequence ID" value="TFF20505.1"/>
    <property type="molecule type" value="Genomic_DNA"/>
</dbReference>
<evidence type="ECO:0000313" key="2">
    <source>
        <dbReference type="Proteomes" id="UP000298179"/>
    </source>
</evidence>
<reference evidence="1 2" key="1">
    <citation type="submission" date="2019-03" db="EMBL/GenBank/DDBJ databases">
        <title>Jiella endophytica sp. nov., a novel endophytic bacterium isolated from root of Ficus microcarpa Linn. f.</title>
        <authorList>
            <person name="Tuo L."/>
        </authorList>
    </citation>
    <scope>NUCLEOTIDE SEQUENCE [LARGE SCALE GENOMIC DNA]</scope>
    <source>
        <strain evidence="1 2">CBS5Q-3</strain>
    </source>
</reference>
<protein>
    <submittedName>
        <fullName evidence="1">Uncharacterized protein</fullName>
    </submittedName>
</protein>
<dbReference type="OrthoDB" id="8161952at2"/>
<sequence>MTAKHYFIAQGFVKDGRKLASGQTFQERSAEAAIAKATRISVRFAGAVAFEQLADDETGETLDEPKLLFTFGQLPADFDTD</sequence>
<dbReference type="RefSeq" id="WP_134763154.1">
    <property type="nucleotide sequence ID" value="NZ_SOZD01000005.1"/>
</dbReference>
<evidence type="ECO:0000313" key="1">
    <source>
        <dbReference type="EMBL" id="TFF20505.1"/>
    </source>
</evidence>
<name>A0A4Y8RDY8_9HYPH</name>
<dbReference type="Proteomes" id="UP000298179">
    <property type="component" value="Unassembled WGS sequence"/>
</dbReference>
<gene>
    <name evidence="1" type="ORF">E3C22_16480</name>
</gene>
<proteinExistence type="predicted"/>
<keyword evidence="2" id="KW-1185">Reference proteome</keyword>
<comment type="caution">
    <text evidence="1">The sequence shown here is derived from an EMBL/GenBank/DDBJ whole genome shotgun (WGS) entry which is preliminary data.</text>
</comment>
<dbReference type="AlphaFoldDB" id="A0A4Y8RDY8"/>
<accession>A0A4Y8RDY8</accession>
<organism evidence="1 2">
    <name type="scientific">Jiella endophytica</name>
    <dbReference type="NCBI Taxonomy" id="2558362"/>
    <lineage>
        <taxon>Bacteria</taxon>
        <taxon>Pseudomonadati</taxon>
        <taxon>Pseudomonadota</taxon>
        <taxon>Alphaproteobacteria</taxon>
        <taxon>Hyphomicrobiales</taxon>
        <taxon>Aurantimonadaceae</taxon>
        <taxon>Jiella</taxon>
    </lineage>
</organism>